<reference evidence="2" key="1">
    <citation type="journal article" date="2022" name="Front. Genet.">
        <title>Chromosome-Scale Assembly of the Dendrobium nobile Genome Provides Insights Into the Molecular Mechanism of the Biosynthesis of the Medicinal Active Ingredient of Dendrobium.</title>
        <authorList>
            <person name="Xu Q."/>
            <person name="Niu S.-C."/>
            <person name="Li K.-L."/>
            <person name="Zheng P.-J."/>
            <person name="Zhang X.-J."/>
            <person name="Jia Y."/>
            <person name="Liu Y."/>
            <person name="Niu Y.-X."/>
            <person name="Yu L.-H."/>
            <person name="Chen D.-F."/>
            <person name="Zhang G.-Q."/>
        </authorList>
    </citation>
    <scope>NUCLEOTIDE SEQUENCE</scope>
    <source>
        <tissue evidence="2">Leaf</tissue>
    </source>
</reference>
<organism evidence="2 3">
    <name type="scientific">Dendrobium nobile</name>
    <name type="common">Orchid</name>
    <dbReference type="NCBI Taxonomy" id="94219"/>
    <lineage>
        <taxon>Eukaryota</taxon>
        <taxon>Viridiplantae</taxon>
        <taxon>Streptophyta</taxon>
        <taxon>Embryophyta</taxon>
        <taxon>Tracheophyta</taxon>
        <taxon>Spermatophyta</taxon>
        <taxon>Magnoliopsida</taxon>
        <taxon>Liliopsida</taxon>
        <taxon>Asparagales</taxon>
        <taxon>Orchidaceae</taxon>
        <taxon>Epidendroideae</taxon>
        <taxon>Malaxideae</taxon>
        <taxon>Dendrobiinae</taxon>
        <taxon>Dendrobium</taxon>
    </lineage>
</organism>
<feature type="transmembrane region" description="Helical" evidence="1">
    <location>
        <begin position="12"/>
        <end position="34"/>
    </location>
</feature>
<evidence type="ECO:0000313" key="3">
    <source>
        <dbReference type="Proteomes" id="UP000829196"/>
    </source>
</evidence>
<accession>A0A8T3C4J4</accession>
<proteinExistence type="predicted"/>
<sequence>MDANIRELLNGLMVSIAMEALSVTIYFIITVIALESLKKSNNNISLDWDENTWLPHEYSLLSHYLF</sequence>
<gene>
    <name evidence="2" type="ORF">KFK09_002697</name>
</gene>
<keyword evidence="3" id="KW-1185">Reference proteome</keyword>
<evidence type="ECO:0000313" key="2">
    <source>
        <dbReference type="EMBL" id="KAI0527099.1"/>
    </source>
</evidence>
<dbReference type="Proteomes" id="UP000829196">
    <property type="component" value="Unassembled WGS sequence"/>
</dbReference>
<comment type="caution">
    <text evidence="2">The sequence shown here is derived from an EMBL/GenBank/DDBJ whole genome shotgun (WGS) entry which is preliminary data.</text>
</comment>
<dbReference type="EMBL" id="JAGYWB010000003">
    <property type="protein sequence ID" value="KAI0527099.1"/>
    <property type="molecule type" value="Genomic_DNA"/>
</dbReference>
<protein>
    <submittedName>
        <fullName evidence="2">Uncharacterized protein</fullName>
    </submittedName>
</protein>
<evidence type="ECO:0000256" key="1">
    <source>
        <dbReference type="SAM" id="Phobius"/>
    </source>
</evidence>
<keyword evidence="1" id="KW-0472">Membrane</keyword>
<keyword evidence="1" id="KW-0812">Transmembrane</keyword>
<keyword evidence="1" id="KW-1133">Transmembrane helix</keyword>
<dbReference type="AlphaFoldDB" id="A0A8T3C4J4"/>
<name>A0A8T3C4J4_DENNO</name>